<evidence type="ECO:0000313" key="2">
    <source>
        <dbReference type="Proteomes" id="UP000807504"/>
    </source>
</evidence>
<sequence length="171" mass="18298">MAAHTIEQQRGVRRAIVDGRTHHWEQATVGDGMSMAAHTIGTTASGGRSVKGEITTIGTTASVAAACQERSHYWNTASVAGACVGRHTIGNNGECGGGHGRCRSPYWKHGMCGGGQCWPITLLEQWRVWRRACRGRSHILTRASVAAGMSMPHTPLEQRRCGGGLVDGRTH</sequence>
<dbReference type="Proteomes" id="UP000807504">
    <property type="component" value="Unassembled WGS sequence"/>
</dbReference>
<gene>
    <name evidence="1" type="ORF">HNY73_023012</name>
</gene>
<dbReference type="EMBL" id="JABXBU010002231">
    <property type="protein sequence ID" value="KAF8764990.1"/>
    <property type="molecule type" value="Genomic_DNA"/>
</dbReference>
<evidence type="ECO:0000313" key="1">
    <source>
        <dbReference type="EMBL" id="KAF8764990.1"/>
    </source>
</evidence>
<reference evidence="1" key="2">
    <citation type="submission" date="2020-06" db="EMBL/GenBank/DDBJ databases">
        <authorList>
            <person name="Sheffer M."/>
        </authorList>
    </citation>
    <scope>NUCLEOTIDE SEQUENCE</scope>
</reference>
<dbReference type="AlphaFoldDB" id="A0A8T0E6F3"/>
<reference evidence="1" key="1">
    <citation type="journal article" date="2020" name="bioRxiv">
        <title>Chromosome-level reference genome of the European wasp spider Argiope bruennichi: a resource for studies on range expansion and evolutionary adaptation.</title>
        <authorList>
            <person name="Sheffer M.M."/>
            <person name="Hoppe A."/>
            <person name="Krehenwinkel H."/>
            <person name="Uhl G."/>
            <person name="Kuss A.W."/>
            <person name="Jensen L."/>
            <person name="Jensen C."/>
            <person name="Gillespie R.G."/>
            <person name="Hoff K.J."/>
            <person name="Prost S."/>
        </authorList>
    </citation>
    <scope>NUCLEOTIDE SEQUENCE</scope>
</reference>
<keyword evidence="2" id="KW-1185">Reference proteome</keyword>
<name>A0A8T0E6F3_ARGBR</name>
<organism evidence="1 2">
    <name type="scientific">Argiope bruennichi</name>
    <name type="common">Wasp spider</name>
    <name type="synonym">Aranea bruennichi</name>
    <dbReference type="NCBI Taxonomy" id="94029"/>
    <lineage>
        <taxon>Eukaryota</taxon>
        <taxon>Metazoa</taxon>
        <taxon>Ecdysozoa</taxon>
        <taxon>Arthropoda</taxon>
        <taxon>Chelicerata</taxon>
        <taxon>Arachnida</taxon>
        <taxon>Araneae</taxon>
        <taxon>Araneomorphae</taxon>
        <taxon>Entelegynae</taxon>
        <taxon>Araneoidea</taxon>
        <taxon>Araneidae</taxon>
        <taxon>Argiope</taxon>
    </lineage>
</organism>
<proteinExistence type="predicted"/>
<accession>A0A8T0E6F3</accession>
<comment type="caution">
    <text evidence="1">The sequence shown here is derived from an EMBL/GenBank/DDBJ whole genome shotgun (WGS) entry which is preliminary data.</text>
</comment>
<protein>
    <submittedName>
        <fullName evidence="1">Uncharacterized protein</fullName>
    </submittedName>
</protein>